<comment type="similarity">
    <text evidence="1">Belongs to the CcdB toxin family.</text>
</comment>
<dbReference type="GO" id="GO:0006276">
    <property type="term" value="P:plasmid maintenance"/>
    <property type="evidence" value="ECO:0007669"/>
    <property type="project" value="InterPro"/>
</dbReference>
<dbReference type="Gene3D" id="2.30.30.110">
    <property type="match status" value="1"/>
</dbReference>
<evidence type="ECO:0000256" key="6">
    <source>
        <dbReference type="ARBA" id="ARBA00029628"/>
    </source>
</evidence>
<dbReference type="EMBL" id="PUGF01000038">
    <property type="protein sequence ID" value="PRC90713.1"/>
    <property type="molecule type" value="Genomic_DNA"/>
</dbReference>
<keyword evidence="5" id="KW-0804">Transcription</keyword>
<evidence type="ECO:0000256" key="3">
    <source>
        <dbReference type="ARBA" id="ARBA00022491"/>
    </source>
</evidence>
<dbReference type="InterPro" id="IPR002712">
    <property type="entry name" value="CcdB"/>
</dbReference>
<name>A0A2S9GSM8_9BURK</name>
<dbReference type="InterPro" id="IPR011067">
    <property type="entry name" value="Plasmid_toxin/cell-grow_inhib"/>
</dbReference>
<dbReference type="AlphaFoldDB" id="A0A2S9GSM8"/>
<organism evidence="8 9">
    <name type="scientific">Solimicrobium silvestre</name>
    <dbReference type="NCBI Taxonomy" id="2099400"/>
    <lineage>
        <taxon>Bacteria</taxon>
        <taxon>Pseudomonadati</taxon>
        <taxon>Pseudomonadota</taxon>
        <taxon>Betaproteobacteria</taxon>
        <taxon>Burkholderiales</taxon>
        <taxon>Oxalobacteraceae</taxon>
        <taxon>Solimicrobium</taxon>
    </lineage>
</organism>
<dbReference type="GO" id="GO:0008657">
    <property type="term" value="F:DNA topoisomerase type II (double strand cut, ATP-hydrolyzing) inhibitor activity"/>
    <property type="evidence" value="ECO:0007669"/>
    <property type="project" value="InterPro"/>
</dbReference>
<protein>
    <recommendedName>
        <fullName evidence="2">Toxin CcdB</fullName>
    </recommendedName>
    <alternativeName>
        <fullName evidence="7">Cytotoxic protein CcdB</fullName>
    </alternativeName>
    <alternativeName>
        <fullName evidence="6">Protein LetD</fullName>
    </alternativeName>
</protein>
<keyword evidence="4" id="KW-0805">Transcription regulation</keyword>
<dbReference type="Proteomes" id="UP000237839">
    <property type="component" value="Unassembled WGS sequence"/>
</dbReference>
<dbReference type="Pfam" id="PF01845">
    <property type="entry name" value="CcdB"/>
    <property type="match status" value="1"/>
</dbReference>
<sequence length="83" mass="9184">MHNNIVSGLISRVVIPLRPLQQFQALNIPIDVFPLISVNGNDYFLDTPQLGAIDSGELKNIVSSAQIYQFEIQNAIDRVLGGY</sequence>
<comment type="caution">
    <text evidence="8">The sequence shown here is derived from an EMBL/GenBank/DDBJ whole genome shotgun (WGS) entry which is preliminary data.</text>
</comment>
<keyword evidence="3" id="KW-0678">Repressor</keyword>
<keyword evidence="9" id="KW-1185">Reference proteome</keyword>
<evidence type="ECO:0000256" key="7">
    <source>
        <dbReference type="ARBA" id="ARBA00033135"/>
    </source>
</evidence>
<evidence type="ECO:0000256" key="2">
    <source>
        <dbReference type="ARBA" id="ARBA00015075"/>
    </source>
</evidence>
<evidence type="ECO:0000256" key="4">
    <source>
        <dbReference type="ARBA" id="ARBA00023015"/>
    </source>
</evidence>
<accession>A0A2S9GSM8</accession>
<evidence type="ECO:0000256" key="1">
    <source>
        <dbReference type="ARBA" id="ARBA00005230"/>
    </source>
</evidence>
<evidence type="ECO:0000313" key="8">
    <source>
        <dbReference type="EMBL" id="PRC90713.1"/>
    </source>
</evidence>
<reference evidence="8 9" key="1">
    <citation type="submission" date="2018-02" db="EMBL/GenBank/DDBJ databases">
        <title>Solimicrobium silvestre gen. nov., sp. nov., isolated from alpine forest soil.</title>
        <authorList>
            <person name="Margesin R."/>
            <person name="Albuquerque L."/>
            <person name="Zhang D.-C."/>
            <person name="Froufe H.J.C."/>
            <person name="Severino R."/>
            <person name="Roxo I."/>
            <person name="Egas C."/>
            <person name="Da Costa M.S."/>
        </authorList>
    </citation>
    <scope>NUCLEOTIDE SEQUENCE [LARGE SCALE GENOMIC DNA]</scope>
    <source>
        <strain evidence="8 9">S20-91</strain>
    </source>
</reference>
<evidence type="ECO:0000313" key="9">
    <source>
        <dbReference type="Proteomes" id="UP000237839"/>
    </source>
</evidence>
<gene>
    <name evidence="8" type="ORF">S2091_4606</name>
</gene>
<proteinExistence type="inferred from homology"/>
<evidence type="ECO:0000256" key="5">
    <source>
        <dbReference type="ARBA" id="ARBA00023163"/>
    </source>
</evidence>
<dbReference type="SUPFAM" id="SSF50118">
    <property type="entry name" value="Cell growth inhibitor/plasmid maintenance toxic component"/>
    <property type="match status" value="1"/>
</dbReference>